<evidence type="ECO:0000256" key="6">
    <source>
        <dbReference type="SAM" id="MobiDB-lite"/>
    </source>
</evidence>
<dbReference type="InterPro" id="IPR050626">
    <property type="entry name" value="Peptidase_M16"/>
</dbReference>
<keyword evidence="2" id="KW-0645">Protease</keyword>
<evidence type="ECO:0000256" key="4">
    <source>
        <dbReference type="ARBA" id="ARBA00022833"/>
    </source>
</evidence>
<dbReference type="Proteomes" id="UP000712600">
    <property type="component" value="Unassembled WGS sequence"/>
</dbReference>
<comment type="similarity">
    <text evidence="1">Belongs to the peptidase M16 family.</text>
</comment>
<sequence length="313" mass="35701">MSSSNYFRSWIDRPHLDPNTRLLTEEYQRGITEFMGLVHRQPEAKTGTCSSEYSSSEFSEGPVPRNSPMKIPRNISSEFRRIGPSESPSKYPDEVLPCDPPYKMGLVHMIEHMIFNGSTNNPGKTEFRDFVKMNGGEVYADTEMEHPGYSFMIDSAHLKLDDQSMRITLIIHVVSETHAERMPEQLYAKINKSASSNAVVMSVKFGSFDVSSDMQDHPFNRFTWGNNQSFSGQEPLALCDGAMRLFRKHFIGASMNLVIIGSEAVNELEDSVIEYFPSLNMDKRLISYFLSIKILCGSMTFYILLSLWRMHKL</sequence>
<keyword evidence="7" id="KW-1133">Transmembrane helix</keyword>
<comment type="caution">
    <text evidence="9">The sequence shown here is derived from an EMBL/GenBank/DDBJ whole genome shotgun (WGS) entry which is preliminary data.</text>
</comment>
<evidence type="ECO:0000313" key="9">
    <source>
        <dbReference type="EMBL" id="KAF3540299.1"/>
    </source>
</evidence>
<keyword evidence="5" id="KW-0482">Metalloprotease</keyword>
<evidence type="ECO:0000256" key="2">
    <source>
        <dbReference type="ARBA" id="ARBA00022670"/>
    </source>
</evidence>
<keyword evidence="4" id="KW-0862">Zinc</keyword>
<reference evidence="9" key="1">
    <citation type="submission" date="2019-12" db="EMBL/GenBank/DDBJ databases">
        <title>Genome sequencing and annotation of Brassica cretica.</title>
        <authorList>
            <person name="Studholme D.J."/>
            <person name="Sarris P."/>
        </authorList>
    </citation>
    <scope>NUCLEOTIDE SEQUENCE</scope>
    <source>
        <strain evidence="9">PFS-109/04</strain>
        <tissue evidence="9">Leaf</tissue>
    </source>
</reference>
<keyword evidence="3" id="KW-0378">Hydrolase</keyword>
<gene>
    <name evidence="9" type="ORF">F2Q69_00024795</name>
</gene>
<dbReference type="GO" id="GO:0008237">
    <property type="term" value="F:metallopeptidase activity"/>
    <property type="evidence" value="ECO:0007669"/>
    <property type="project" value="UniProtKB-KW"/>
</dbReference>
<feature type="compositionally biased region" description="Low complexity" evidence="6">
    <location>
        <begin position="50"/>
        <end position="60"/>
    </location>
</feature>
<dbReference type="InterPro" id="IPR011765">
    <property type="entry name" value="Pept_M16_N"/>
</dbReference>
<keyword evidence="7" id="KW-0812">Transmembrane</keyword>
<evidence type="ECO:0000256" key="3">
    <source>
        <dbReference type="ARBA" id="ARBA00022801"/>
    </source>
</evidence>
<proteinExistence type="inferred from homology"/>
<dbReference type="PANTHER" id="PTHR43690:SF28">
    <property type="entry name" value="PEPTIDASE M16 N-TERMINAL DOMAIN-CONTAINING PROTEIN"/>
    <property type="match status" value="1"/>
</dbReference>
<dbReference type="SUPFAM" id="SSF63411">
    <property type="entry name" value="LuxS/MPP-like metallohydrolase"/>
    <property type="match status" value="1"/>
</dbReference>
<dbReference type="GO" id="GO:0046872">
    <property type="term" value="F:metal ion binding"/>
    <property type="evidence" value="ECO:0007669"/>
    <property type="project" value="InterPro"/>
</dbReference>
<dbReference type="Gene3D" id="3.30.830.10">
    <property type="entry name" value="Metalloenzyme, LuxS/M16 peptidase-like"/>
    <property type="match status" value="1"/>
</dbReference>
<evidence type="ECO:0000256" key="5">
    <source>
        <dbReference type="ARBA" id="ARBA00023049"/>
    </source>
</evidence>
<evidence type="ECO:0000256" key="1">
    <source>
        <dbReference type="ARBA" id="ARBA00007261"/>
    </source>
</evidence>
<dbReference type="PANTHER" id="PTHR43690">
    <property type="entry name" value="NARDILYSIN"/>
    <property type="match status" value="1"/>
</dbReference>
<protein>
    <recommendedName>
        <fullName evidence="8">Peptidase M16 N-terminal domain-containing protein</fullName>
    </recommendedName>
</protein>
<accession>A0A8S9QCE4</accession>
<evidence type="ECO:0000256" key="7">
    <source>
        <dbReference type="SAM" id="Phobius"/>
    </source>
</evidence>
<dbReference type="AlphaFoldDB" id="A0A8S9QCE4"/>
<organism evidence="9 10">
    <name type="scientific">Brassica cretica</name>
    <name type="common">Mustard</name>
    <dbReference type="NCBI Taxonomy" id="69181"/>
    <lineage>
        <taxon>Eukaryota</taxon>
        <taxon>Viridiplantae</taxon>
        <taxon>Streptophyta</taxon>
        <taxon>Embryophyta</taxon>
        <taxon>Tracheophyta</taxon>
        <taxon>Spermatophyta</taxon>
        <taxon>Magnoliopsida</taxon>
        <taxon>eudicotyledons</taxon>
        <taxon>Gunneridae</taxon>
        <taxon>Pentapetalae</taxon>
        <taxon>rosids</taxon>
        <taxon>malvids</taxon>
        <taxon>Brassicales</taxon>
        <taxon>Brassicaceae</taxon>
        <taxon>Brassiceae</taxon>
        <taxon>Brassica</taxon>
    </lineage>
</organism>
<keyword evidence="7" id="KW-0472">Membrane</keyword>
<feature type="transmembrane region" description="Helical" evidence="7">
    <location>
        <begin position="285"/>
        <end position="308"/>
    </location>
</feature>
<name>A0A8S9QCE4_BRACR</name>
<dbReference type="GO" id="GO:0005829">
    <property type="term" value="C:cytosol"/>
    <property type="evidence" value="ECO:0007669"/>
    <property type="project" value="TreeGrafter"/>
</dbReference>
<feature type="domain" description="Peptidase M16 N-terminal" evidence="8">
    <location>
        <begin position="99"/>
        <end position="159"/>
    </location>
</feature>
<evidence type="ECO:0000259" key="8">
    <source>
        <dbReference type="Pfam" id="PF00675"/>
    </source>
</evidence>
<dbReference type="Pfam" id="PF00675">
    <property type="entry name" value="Peptidase_M16"/>
    <property type="match status" value="1"/>
</dbReference>
<evidence type="ECO:0000313" key="10">
    <source>
        <dbReference type="Proteomes" id="UP000712600"/>
    </source>
</evidence>
<dbReference type="GO" id="GO:0006508">
    <property type="term" value="P:proteolysis"/>
    <property type="evidence" value="ECO:0007669"/>
    <property type="project" value="UniProtKB-KW"/>
</dbReference>
<dbReference type="InterPro" id="IPR011249">
    <property type="entry name" value="Metalloenz_LuxS/M16"/>
</dbReference>
<dbReference type="EMBL" id="QGKX02001290">
    <property type="protein sequence ID" value="KAF3540299.1"/>
    <property type="molecule type" value="Genomic_DNA"/>
</dbReference>
<feature type="region of interest" description="Disordered" evidence="6">
    <location>
        <begin position="45"/>
        <end position="71"/>
    </location>
</feature>